<keyword evidence="3" id="KW-1185">Reference proteome</keyword>
<keyword evidence="1" id="KW-0812">Transmembrane</keyword>
<keyword evidence="1" id="KW-1133">Transmembrane helix</keyword>
<dbReference type="AlphaFoldDB" id="A0AAD9JNL6"/>
<gene>
    <name evidence="2" type="ORF">LSH36_215g01040</name>
</gene>
<feature type="transmembrane region" description="Helical" evidence="1">
    <location>
        <begin position="171"/>
        <end position="191"/>
    </location>
</feature>
<keyword evidence="1" id="KW-0472">Membrane</keyword>
<sequence length="285" mass="32978">MEQNEINDKMELRTEAPFRDQNSREHFFDAVENLAVSSRYEKLDVQELTVNEAEVTCYNNEMEQNEINDKMELRTEAPFRDQNSREHFFDAVENLAVSSRYEKLVVNPAETVPRDATDCDRIGRVFTYRKVTPSEKKVVPNGEREGRVILVKKSSQPLAGMWNPIQSVSEIIATVIIVTILTPLSIMYAAYRCCSWLQTSLVLPSFRGHTAGSGGRPISLLPSWSLHAIKTNIETILFMVFAPVTIPCMIFKKIFTRETFIQFMPFFEIFVLIYRLLKRIPLRRR</sequence>
<protein>
    <submittedName>
        <fullName evidence="2">Uncharacterized protein</fullName>
    </submittedName>
</protein>
<dbReference type="Proteomes" id="UP001208570">
    <property type="component" value="Unassembled WGS sequence"/>
</dbReference>
<proteinExistence type="predicted"/>
<evidence type="ECO:0000313" key="2">
    <source>
        <dbReference type="EMBL" id="KAK2156359.1"/>
    </source>
</evidence>
<feature type="transmembrane region" description="Helical" evidence="1">
    <location>
        <begin position="260"/>
        <end position="277"/>
    </location>
</feature>
<dbReference type="EMBL" id="JAODUP010000215">
    <property type="protein sequence ID" value="KAK2156359.1"/>
    <property type="molecule type" value="Genomic_DNA"/>
</dbReference>
<accession>A0AAD9JNL6</accession>
<evidence type="ECO:0000313" key="3">
    <source>
        <dbReference type="Proteomes" id="UP001208570"/>
    </source>
</evidence>
<reference evidence="2" key="1">
    <citation type="journal article" date="2023" name="Mol. Biol. Evol.">
        <title>Third-Generation Sequencing Reveals the Adaptive Role of the Epigenome in Three Deep-Sea Polychaetes.</title>
        <authorList>
            <person name="Perez M."/>
            <person name="Aroh O."/>
            <person name="Sun Y."/>
            <person name="Lan Y."/>
            <person name="Juniper S.K."/>
            <person name="Young C.R."/>
            <person name="Angers B."/>
            <person name="Qian P.Y."/>
        </authorList>
    </citation>
    <scope>NUCLEOTIDE SEQUENCE</scope>
    <source>
        <strain evidence="2">P08H-3</strain>
    </source>
</reference>
<evidence type="ECO:0000256" key="1">
    <source>
        <dbReference type="SAM" id="Phobius"/>
    </source>
</evidence>
<name>A0AAD9JNL6_9ANNE</name>
<organism evidence="2 3">
    <name type="scientific">Paralvinella palmiformis</name>
    <dbReference type="NCBI Taxonomy" id="53620"/>
    <lineage>
        <taxon>Eukaryota</taxon>
        <taxon>Metazoa</taxon>
        <taxon>Spiralia</taxon>
        <taxon>Lophotrochozoa</taxon>
        <taxon>Annelida</taxon>
        <taxon>Polychaeta</taxon>
        <taxon>Sedentaria</taxon>
        <taxon>Canalipalpata</taxon>
        <taxon>Terebellida</taxon>
        <taxon>Terebelliformia</taxon>
        <taxon>Alvinellidae</taxon>
        <taxon>Paralvinella</taxon>
    </lineage>
</organism>
<comment type="caution">
    <text evidence="2">The sequence shown here is derived from an EMBL/GenBank/DDBJ whole genome shotgun (WGS) entry which is preliminary data.</text>
</comment>